<evidence type="ECO:0000259" key="5">
    <source>
        <dbReference type="Pfam" id="PF24520"/>
    </source>
</evidence>
<feature type="compositionally biased region" description="Low complexity" evidence="1">
    <location>
        <begin position="1792"/>
        <end position="1801"/>
    </location>
</feature>
<feature type="region of interest" description="Disordered" evidence="1">
    <location>
        <begin position="1402"/>
        <end position="1444"/>
    </location>
</feature>
<dbReference type="InterPro" id="IPR015095">
    <property type="entry name" value="AlkB_hom8_N"/>
</dbReference>
<feature type="compositionally biased region" description="Low complexity" evidence="1">
    <location>
        <begin position="2554"/>
        <end position="2563"/>
    </location>
</feature>
<feature type="domain" description="KNTC1 N-terminal" evidence="3">
    <location>
        <begin position="32"/>
        <end position="400"/>
    </location>
</feature>
<dbReference type="InterPro" id="IPR036322">
    <property type="entry name" value="WD40_repeat_dom_sf"/>
</dbReference>
<dbReference type="GO" id="GO:0008168">
    <property type="term" value="F:methyltransferase activity"/>
    <property type="evidence" value="ECO:0007669"/>
    <property type="project" value="InterPro"/>
</dbReference>
<feature type="compositionally biased region" description="Low complexity" evidence="1">
    <location>
        <begin position="1994"/>
        <end position="2015"/>
    </location>
</feature>
<protein>
    <submittedName>
        <fullName evidence="6">Uncharacterized protein</fullName>
    </submittedName>
</protein>
<name>A0AAV2MTB1_KNICA</name>
<feature type="compositionally biased region" description="Pro residues" evidence="1">
    <location>
        <begin position="1536"/>
        <end position="1562"/>
    </location>
</feature>
<feature type="region of interest" description="Disordered" evidence="1">
    <location>
        <begin position="2169"/>
        <end position="2206"/>
    </location>
</feature>
<dbReference type="GO" id="GO:0007094">
    <property type="term" value="P:mitotic spindle assembly checkpoint signaling"/>
    <property type="evidence" value="ECO:0007669"/>
    <property type="project" value="TreeGrafter"/>
</dbReference>
<keyword evidence="7" id="KW-1185">Reference proteome</keyword>
<dbReference type="GO" id="GO:0005828">
    <property type="term" value="C:kinetochore microtubule"/>
    <property type="evidence" value="ECO:0007669"/>
    <property type="project" value="TreeGrafter"/>
</dbReference>
<dbReference type="InterPro" id="IPR055402">
    <property type="entry name" value="KNTC1_N"/>
</dbReference>
<dbReference type="GO" id="GO:0005737">
    <property type="term" value="C:cytoplasm"/>
    <property type="evidence" value="ECO:0007669"/>
    <property type="project" value="TreeGrafter"/>
</dbReference>
<feature type="compositionally biased region" description="Low complexity" evidence="1">
    <location>
        <begin position="1607"/>
        <end position="1616"/>
    </location>
</feature>
<dbReference type="SUPFAM" id="SSF50978">
    <property type="entry name" value="WD40 repeat-like"/>
    <property type="match status" value="1"/>
</dbReference>
<feature type="region of interest" description="Disordered" evidence="1">
    <location>
        <begin position="2655"/>
        <end position="2769"/>
    </location>
</feature>
<feature type="region of interest" description="Disordered" evidence="1">
    <location>
        <begin position="2423"/>
        <end position="2513"/>
    </location>
</feature>
<dbReference type="Pfam" id="PF24520">
    <property type="entry name" value="ARM_KNTC1_1st"/>
    <property type="match status" value="1"/>
</dbReference>
<gene>
    <name evidence="6" type="ORF">KC01_LOCUS42319</name>
</gene>
<dbReference type="GO" id="GO:0031267">
    <property type="term" value="F:small GTPase binding"/>
    <property type="evidence" value="ECO:0007669"/>
    <property type="project" value="TreeGrafter"/>
</dbReference>
<feature type="compositionally biased region" description="Low complexity" evidence="1">
    <location>
        <begin position="1706"/>
        <end position="1716"/>
    </location>
</feature>
<dbReference type="InterPro" id="IPR055404">
    <property type="entry name" value="ARM_KNTC1_2nd"/>
</dbReference>
<evidence type="ECO:0000259" key="2">
    <source>
        <dbReference type="Pfam" id="PF09004"/>
    </source>
</evidence>
<feature type="region of interest" description="Disordered" evidence="1">
    <location>
        <begin position="2245"/>
        <end position="2264"/>
    </location>
</feature>
<feature type="region of interest" description="Disordered" evidence="1">
    <location>
        <begin position="1682"/>
        <end position="1818"/>
    </location>
</feature>
<dbReference type="PANTHER" id="PTHR15688">
    <property type="entry name" value="KINETOCHORE-ASSOCIATED PROTEIN 1"/>
    <property type="match status" value="1"/>
</dbReference>
<feature type="compositionally biased region" description="Low complexity" evidence="1">
    <location>
        <begin position="2469"/>
        <end position="2478"/>
    </location>
</feature>
<feature type="compositionally biased region" description="Pro residues" evidence="1">
    <location>
        <begin position="2905"/>
        <end position="2914"/>
    </location>
</feature>
<organism evidence="6 7">
    <name type="scientific">Knipowitschia caucasica</name>
    <name type="common">Caucasian dwarf goby</name>
    <name type="synonym">Pomatoschistus caucasicus</name>
    <dbReference type="NCBI Taxonomy" id="637954"/>
    <lineage>
        <taxon>Eukaryota</taxon>
        <taxon>Metazoa</taxon>
        <taxon>Chordata</taxon>
        <taxon>Craniata</taxon>
        <taxon>Vertebrata</taxon>
        <taxon>Euteleostomi</taxon>
        <taxon>Actinopterygii</taxon>
        <taxon>Neopterygii</taxon>
        <taxon>Teleostei</taxon>
        <taxon>Neoteleostei</taxon>
        <taxon>Acanthomorphata</taxon>
        <taxon>Gobiaria</taxon>
        <taxon>Gobiiformes</taxon>
        <taxon>Gobioidei</taxon>
        <taxon>Gobiidae</taxon>
        <taxon>Gobiinae</taxon>
        <taxon>Knipowitschia</taxon>
    </lineage>
</organism>
<dbReference type="Proteomes" id="UP001497482">
    <property type="component" value="Chromosome 9"/>
</dbReference>
<feature type="region of interest" description="Disordered" evidence="1">
    <location>
        <begin position="1590"/>
        <end position="1639"/>
    </location>
</feature>
<dbReference type="PANTHER" id="PTHR15688:SF1">
    <property type="entry name" value="KINETOCHORE-ASSOCIATED PROTEIN 1"/>
    <property type="match status" value="1"/>
</dbReference>
<dbReference type="Pfam" id="PF24506">
    <property type="entry name" value="KNTC1_N"/>
    <property type="match status" value="1"/>
</dbReference>
<sequence>MLEPTERKMAMWSDVELLTNEDTNTVRLGNVSREDSGSGLYQVDTLVKISADTEVEGDPRLSSHSGSNWSIVVADKTVVLFDQSYQTILLLLHFETEVEAFDVCLDGQFLVVCEQNGNLHLVYVPHKKILLTKALVANGSSGRKTYRSLIIEEDKVSAGTYHLFLLIKDGFFHIKNLALAKMETAIAEMDLAAAKELQSVIKIDFYQTSDFHDESCSSAVLFTAGHQIHLLIGGGQENVLTDWKMDPNGKMCLAHCVSNMLIPGVRKMAVVENHVYVLDTEDFLSLWDLNVFVMIHCWSDLSVLDFELISECGSASVASQDGGGLKMITLLKHSSSQINSLQIRSLPSMTVCYSMDISSVSCLVRTKTNMDTFYLVEGICENPESRGRPISSLAIRCFTEALPENRLSRLLHKRMFEEAEKFAIAFELDLELVYKVKLEFVLEQLASASVGGYGQEVWSELVEEARTNLIKISDEQYVVDYCLKAPWPTFQTAEKMLNHAASRFCSLQVQEALARLATFCSLHRVDKFNGIAWIEFLNCSDMLGDVLFHLRDGDLKGAQLLWLRHEGQIAAEFDEQKLEEVLRSIPEDLPSSDLCPWFKSVFIPFVRRALPSGQKNLARWLEQRARNLELTEKSAWPQNGLNLAVLGLPSLWTWTKCDDNYGAEELETLKGLVANLRHLLELDRKYSCKLSLSVFEKGNVRSVAFFMLDKVPAPELIPHTVDTCIVPYAQEHQLPFDELLLQYIKDLLERCSSQTTTLFTEWEAKAVAVLRCMTDTDLMVDAVLEIMQKAVVPWSNVVEKLVQQYLEMEGPKQELLKENFRLMQIRKLLRGYGIRNFNLTNNSQIMTLIRYILKQNLPSSLEDSLTLAEAYKLPTSQINFMHLVQLIGQGKREECMTVLKKLIPAEAECVIGRLTTWGRLQLENKEHLSEEHKKEQMSVAQVVVEALKYLQTMCSEDVFKSMECENNLVMFQTISHLQEDFDVFVPPTNYEDPQIRKQIQEHHITAYENTSESSRSKSRAQSTPVMSNDPDGKTKTISTEAGLRRLGRQLQRTEQELWSDLAIRALGVGKVHKALKILSELYEHHCNPSTGKVLFTAAKTLCQMLEADVPMVLPEAMDLPAVIHSLACQAITVCHSDLLLDCTELCKCTRLAMDVYHQCQLSDNYGFIGKESLAPPPLTGVARSSSAHGSRSLLTAVAPPPPLTGVARCSSSPAHGSRSLLLLLRSRESLVPPPLTGVARSSSSAHRSRSFLLLRSQESLVPPPSLTGVARCSSSSAHGSRSFLLLFRSQESLAPPPLTGVARSSSAHRSRSLLLRSRESLAAHRSRSSSSAHRSRSLLLLPPLTGVARCSSSSAHGSRSFLLRSQESLAPPPPLTGVARSSSFAHRSRSFLLLRSQESLAAPPPPLTGVARSSSSSAHRSRSLLLRSQESLAPPPPLTGVARSSSFAHRSRSLLLLLPQRRSLLLRSQESLAPPPPPLTGVARSSSSAHGSRSFLLLFRSQESLAPPPLTGVARSSSSAHRSRSFLLLRSQESLAPPPPPTEALAPPPLSQESLAPPPPPLTGVARSSSSAHGSRSFLLLLRSRESLVPPPLTGVARSSSAHRSRSLLLRSQESLAPPPLTGVARSSSSPLTGVAHSSSSFAHRSRSLLLPQESLAPPPLTGVARSSSSSAHRSRSLLLLLPQESLAPPPPPTGVARSSAHRSRSLLLLRSQESLAPPPPLTGVARSSSSHRSRSRLLLPQESLAPPPPTGVARSSSSQRSRSLLLLPQESLAPPPPTGVARSSSSHRSRSLLLRSQESLAPPPPPPLTGVARSSSSSAHRSRSLLLLLRSQESLAPSSSSAHRSRSLLLLLRSQESLAPPPLTGVARSSSSSHRSRSLLRSQESLAPPPPPLTGVARSSSSSAHRSRSLLLLPQESLAPPPLTGVARSSSSSSAHGSRSLLLLLRSRESLVPPPPPLTGVARSSSAHGSRSLLLLRSQESLVPLPPSLTGVARSSSSSAHRSRSLLLRSQESLAPPPLTGVARSSSSSSHRSRSLLAPPPPLTGVARCSSSSAHGSRSFLLLLRSRESLAPPLTGVARSSSSAHRSRSFLFLLRSQESLAPPPPPLTGVARSSSAHRSRSLLLLLLPQESLAPPPLTGVARSSSSSAHRSRSLLLLLPQESLAPPLTGVARSSAHRSRSLLRSQESLAPPPPPTGVARSSSSHRSRSLLLLLPQESLAPPLTGVARSSSSSAHRSRSLLLRSQESLAPPPPPPLTGVARCSSSSAHGSRSFLLLLRSRESLAPPPLTGVARSSSSFAHRSRSLLLLLRSRSLLLLLRSRESLVPPPPPLTGVARSSSAHGSRSLLLRSRESLAPPPPLTGVARSSSSFAHRSRSLLLLLRSRESLVPPPPPLTGVARSSSAHGSRSLLLLRSQESLVPLPPSLTGVARSSSSSAHRSRSLLLRSQESLAPPPLTGVARSSSAHRSRSLLLRSQESLAPPPLTGVARSSSSSHRSRSLLAPPPPLTGVARCSSSSAHRSRSFLFLLRSQESLAPPPPPLTGVARSSSAHRSRSLLLRSQESLAPPPLTGVARSSSAHRSRSLLLLLLPQESLAPPPLTGVARSSSSSAHRSRSLLLLLRSQESLAPPPPLTGVARSSSSSAHRSRSLLLLFRSQESLAPPPPPTGVARSSAHRSRSLLRSQESLAPPLTGVAHSSSSSHRSRSLLLLPQESLAPPPPPLTGVARSSSSHRSRSLLLRSQESLAPPPPPPLTGVARCSSSSAHGSRSHDSVKLIKFADDTTLIGLISNNDESAYRREVDRLVSWCSGNNLELNAQKTVEMIVDFRKSTVPPPPPSVMDSPITSVESFRFLGTTITQDLKWEPTISSLIKKAQQRMYFLRQLRKAKLQFYTAIIESILTSSITSSSPPPSPPPSPCGSLEPQSGTNRDYSALCALQRK</sequence>
<proteinExistence type="predicted"/>
<feature type="domain" description="KNTC1 second ARM-repeats" evidence="4">
    <location>
        <begin position="738"/>
        <end position="902"/>
    </location>
</feature>
<feature type="compositionally biased region" description="Low complexity" evidence="1">
    <location>
        <begin position="2694"/>
        <end position="2713"/>
    </location>
</feature>
<feature type="compositionally biased region" description="Low complexity" evidence="1">
    <location>
        <begin position="2755"/>
        <end position="2764"/>
    </location>
</feature>
<evidence type="ECO:0000313" key="6">
    <source>
        <dbReference type="EMBL" id="CAL1616600.1"/>
    </source>
</evidence>
<feature type="region of interest" description="Disordered" evidence="1">
    <location>
        <begin position="1860"/>
        <end position="1935"/>
    </location>
</feature>
<dbReference type="InterPro" id="IPR055403">
    <property type="entry name" value="ARM_KNTC1_1st"/>
</dbReference>
<dbReference type="GO" id="GO:0000070">
    <property type="term" value="P:mitotic sister chromatid segregation"/>
    <property type="evidence" value="ECO:0007669"/>
    <property type="project" value="TreeGrafter"/>
</dbReference>
<evidence type="ECO:0000256" key="1">
    <source>
        <dbReference type="SAM" id="MobiDB-lite"/>
    </source>
</evidence>
<dbReference type="GO" id="GO:1903394">
    <property type="term" value="P:protein localization to kinetochore involved in kinetochore assembly"/>
    <property type="evidence" value="ECO:0007669"/>
    <property type="project" value="TreeGrafter"/>
</dbReference>
<feature type="compositionally biased region" description="Low complexity" evidence="1">
    <location>
        <begin position="2734"/>
        <end position="2743"/>
    </location>
</feature>
<dbReference type="GO" id="GO:1990423">
    <property type="term" value="C:RZZ complex"/>
    <property type="evidence" value="ECO:0007669"/>
    <property type="project" value="TreeGrafter"/>
</dbReference>
<feature type="domain" description="KNTC1 first ARM-repeats" evidence="5">
    <location>
        <begin position="409"/>
        <end position="641"/>
    </location>
</feature>
<reference evidence="6 7" key="1">
    <citation type="submission" date="2024-04" db="EMBL/GenBank/DDBJ databases">
        <authorList>
            <person name="Waldvogel A.-M."/>
            <person name="Schoenle A."/>
        </authorList>
    </citation>
    <scope>NUCLEOTIDE SEQUENCE [LARGE SCALE GENOMIC DNA]</scope>
</reference>
<feature type="compositionally biased region" description="Low complexity" evidence="1">
    <location>
        <begin position="1869"/>
        <end position="1887"/>
    </location>
</feature>
<dbReference type="GO" id="GO:0016706">
    <property type="term" value="F:2-oxoglutarate-dependent dioxygenase activity"/>
    <property type="evidence" value="ECO:0007669"/>
    <property type="project" value="InterPro"/>
</dbReference>
<feature type="domain" description="Alkylated DNA repair protein AlkB homologue 8 N-terminal" evidence="2">
    <location>
        <begin position="2861"/>
        <end position="2895"/>
    </location>
</feature>
<feature type="compositionally biased region" description="Low complexity" evidence="1">
    <location>
        <begin position="1898"/>
        <end position="1914"/>
    </location>
</feature>
<feature type="region of interest" description="Disordered" evidence="1">
    <location>
        <begin position="2900"/>
        <end position="2924"/>
    </location>
</feature>
<feature type="region of interest" description="Disordered" evidence="1">
    <location>
        <begin position="1007"/>
        <end position="1040"/>
    </location>
</feature>
<feature type="compositionally biased region" description="Low complexity" evidence="1">
    <location>
        <begin position="1411"/>
        <end position="1432"/>
    </location>
</feature>
<dbReference type="Pfam" id="PF09004">
    <property type="entry name" value="ALKBH8_N"/>
    <property type="match status" value="1"/>
</dbReference>
<dbReference type="EMBL" id="OZ035831">
    <property type="protein sequence ID" value="CAL1616600.1"/>
    <property type="molecule type" value="Genomic_DNA"/>
</dbReference>
<feature type="compositionally biased region" description="Low complexity" evidence="1">
    <location>
        <begin position="1754"/>
        <end position="1773"/>
    </location>
</feature>
<evidence type="ECO:0000259" key="4">
    <source>
        <dbReference type="Pfam" id="PF24516"/>
    </source>
</evidence>
<dbReference type="Pfam" id="PF24516">
    <property type="entry name" value="ARM_KNTC1_2nd"/>
    <property type="match status" value="1"/>
</dbReference>
<feature type="region of interest" description="Disordered" evidence="1">
    <location>
        <begin position="1988"/>
        <end position="2051"/>
    </location>
</feature>
<dbReference type="InterPro" id="IPR052802">
    <property type="entry name" value="KNTC1"/>
</dbReference>
<evidence type="ECO:0000259" key="3">
    <source>
        <dbReference type="Pfam" id="PF24506"/>
    </source>
</evidence>
<accession>A0AAV2MTB1</accession>
<feature type="compositionally biased region" description="Low complexity" evidence="1">
    <location>
        <begin position="2429"/>
        <end position="2450"/>
    </location>
</feature>
<evidence type="ECO:0000313" key="7">
    <source>
        <dbReference type="Proteomes" id="UP001497482"/>
    </source>
</evidence>
<feature type="region of interest" description="Disordered" evidence="1">
    <location>
        <begin position="2534"/>
        <end position="2575"/>
    </location>
</feature>
<feature type="region of interest" description="Disordered" evidence="1">
    <location>
        <begin position="1533"/>
        <end position="1570"/>
    </location>
</feature>